<comment type="caution">
    <text evidence="1">The sequence shown here is derived from an EMBL/GenBank/DDBJ whole genome shotgun (WGS) entry which is preliminary data.</text>
</comment>
<dbReference type="Proteomes" id="UP000195781">
    <property type="component" value="Unassembled WGS sequence"/>
</dbReference>
<dbReference type="AlphaFoldDB" id="A0A1Y3Y4J0"/>
<accession>A0A1Y3Y4J0</accession>
<evidence type="ECO:0000313" key="2">
    <source>
        <dbReference type="Proteomes" id="UP000195781"/>
    </source>
</evidence>
<gene>
    <name evidence="1" type="ORF">B5G02_03180</name>
</gene>
<evidence type="ECO:0008006" key="3">
    <source>
        <dbReference type="Google" id="ProtNLM"/>
    </source>
</evidence>
<reference evidence="2" key="1">
    <citation type="submission" date="2017-04" db="EMBL/GenBank/DDBJ databases">
        <title>Function of individual gut microbiota members based on whole genome sequencing of pure cultures obtained from chicken caecum.</title>
        <authorList>
            <person name="Medvecky M."/>
            <person name="Cejkova D."/>
            <person name="Polansky O."/>
            <person name="Karasova D."/>
            <person name="Kubasova T."/>
            <person name="Cizek A."/>
            <person name="Rychlik I."/>
        </authorList>
    </citation>
    <scope>NUCLEOTIDE SEQUENCE [LARGE SCALE GENOMIC DNA]</scope>
    <source>
        <strain evidence="2">An5</strain>
    </source>
</reference>
<keyword evidence="2" id="KW-1185">Reference proteome</keyword>
<dbReference type="Gene3D" id="3.40.960.10">
    <property type="entry name" value="VSR Endonuclease"/>
    <property type="match status" value="1"/>
</dbReference>
<sequence length="331" mass="36912">MSETGLGNIFICGRSALHIYRPQTELAHISRLLYQRTRRATPRLPRPTAPTAKTCQAIAAMYRIPLPLDTLVVRSRDRRKHSGATTSLDADPVHVASFIELEPSIYLASPELVYYQLARGADTARAWMLAMELVGCYALEIEGDGMHGRVPLTTPAALDTFFEASATPCRKAPARRILEVLTPGARSPREAQLAALARLPRRWGGWGIPGIALNRRLELTPAARTVADRSYLEVDMYIEALGLVLEYDSDDFHLTREAHERDARKINALKMMGVRLMSITNGQLASWEALNALMDGLERDGAFHRHPATPGIRNKQRALWERLLSAETTVR</sequence>
<name>A0A1Y3Y4J0_9ACTN</name>
<evidence type="ECO:0000313" key="1">
    <source>
        <dbReference type="EMBL" id="OUN89230.1"/>
    </source>
</evidence>
<proteinExistence type="predicted"/>
<dbReference type="EMBL" id="NFIE01000005">
    <property type="protein sequence ID" value="OUN89230.1"/>
    <property type="molecule type" value="Genomic_DNA"/>
</dbReference>
<protein>
    <recommendedName>
        <fullName evidence="3">DUF559 domain-containing protein</fullName>
    </recommendedName>
</protein>
<organism evidence="1 2">
    <name type="scientific">[Collinsella] massiliensis</name>
    <dbReference type="NCBI Taxonomy" id="1232426"/>
    <lineage>
        <taxon>Bacteria</taxon>
        <taxon>Bacillati</taxon>
        <taxon>Actinomycetota</taxon>
        <taxon>Coriobacteriia</taxon>
        <taxon>Coriobacteriales</taxon>
        <taxon>Coriobacteriaceae</taxon>
        <taxon>Enorma</taxon>
    </lineage>
</organism>